<dbReference type="EMBL" id="AP027080">
    <property type="protein sequence ID" value="BDU74467.1"/>
    <property type="molecule type" value="Genomic_DNA"/>
</dbReference>
<evidence type="ECO:0000313" key="2">
    <source>
        <dbReference type="Proteomes" id="UP001238179"/>
    </source>
</evidence>
<protein>
    <submittedName>
        <fullName evidence="1">Uncharacterized protein</fullName>
    </submittedName>
</protein>
<organism evidence="1 2">
    <name type="scientific">Mesoterricola silvestris</name>
    <dbReference type="NCBI Taxonomy" id="2927979"/>
    <lineage>
        <taxon>Bacteria</taxon>
        <taxon>Pseudomonadati</taxon>
        <taxon>Acidobacteriota</taxon>
        <taxon>Holophagae</taxon>
        <taxon>Holophagales</taxon>
        <taxon>Holophagaceae</taxon>
        <taxon>Mesoterricola</taxon>
    </lineage>
</organism>
<dbReference type="KEGG" id="msil:METEAL_36410"/>
<reference evidence="2" key="1">
    <citation type="journal article" date="2023" name="Int. J. Syst. Evol. Microbiol.">
        <title>Mesoterricola silvestris gen. nov., sp. nov., Mesoterricola sediminis sp. nov., Geothrix oryzae sp. nov., Geothrix edaphica sp. nov., Geothrix rubra sp. nov., and Geothrix limicola sp. nov., six novel members of Acidobacteriota isolated from soils.</title>
        <authorList>
            <person name="Itoh H."/>
            <person name="Sugisawa Y."/>
            <person name="Mise K."/>
            <person name="Xu Z."/>
            <person name="Kuniyasu M."/>
            <person name="Ushijima N."/>
            <person name="Kawano K."/>
            <person name="Kobayashi E."/>
            <person name="Shiratori Y."/>
            <person name="Masuda Y."/>
            <person name="Senoo K."/>
        </authorList>
    </citation>
    <scope>NUCLEOTIDE SEQUENCE [LARGE SCALE GENOMIC DNA]</scope>
    <source>
        <strain evidence="2">W79</strain>
    </source>
</reference>
<gene>
    <name evidence="1" type="ORF">METEAL_36410</name>
</gene>
<accession>A0AA48KBM1</accession>
<sequence length="156" mass="16627">METPAPAEQALQLLFKKLHPHLEDAAHALATQAGPRDLERLHQKLTLACHQASEVLDGLASRAEEPLAGILDTLSANLLPVGGSYQQLLILVQLCLEEAPADLLPFTPAGSAAASGWGKRMVAFLARLEDPAQQARARWAAVDPDLGDECLGDPLD</sequence>
<dbReference type="RefSeq" id="WP_316413143.1">
    <property type="nucleotide sequence ID" value="NZ_AP027080.1"/>
</dbReference>
<evidence type="ECO:0000313" key="1">
    <source>
        <dbReference type="EMBL" id="BDU74467.1"/>
    </source>
</evidence>
<dbReference type="AlphaFoldDB" id="A0AA48KBM1"/>
<proteinExistence type="predicted"/>
<dbReference type="Proteomes" id="UP001238179">
    <property type="component" value="Chromosome"/>
</dbReference>
<name>A0AA48KBM1_9BACT</name>
<keyword evidence="2" id="KW-1185">Reference proteome</keyword>